<dbReference type="InterPro" id="IPR038690">
    <property type="entry name" value="NusG_2_sf"/>
</dbReference>
<protein>
    <submittedName>
        <fullName evidence="2">Protein export element</fullName>
    </submittedName>
</protein>
<evidence type="ECO:0000313" key="3">
    <source>
        <dbReference type="Proteomes" id="UP000006787"/>
    </source>
</evidence>
<reference evidence="2 3" key="1">
    <citation type="journal article" date="2012" name="J. Bacteriol.">
        <title>Genome Sequence of the Bacteriocin-Producing Strain Lactococcus garvieae DCC43.</title>
        <authorList>
            <person name="Gabrielsen C."/>
            <person name="Brede D.A."/>
            <person name="Hernandez P.E."/>
            <person name="Nes I.F."/>
            <person name="Diep D.B."/>
        </authorList>
    </citation>
    <scope>NUCLEOTIDE SEQUENCE [LARGE SCALE GENOMIC DNA]</scope>
    <source>
        <strain evidence="2 3">DCC43</strain>
    </source>
</reference>
<dbReference type="Gene3D" id="2.60.320.10">
    <property type="entry name" value="N-utilization substance G protein NusG, insert domain"/>
    <property type="match status" value="1"/>
</dbReference>
<proteinExistence type="predicted"/>
<organism evidence="2 3">
    <name type="scientific">Lactococcus garvieae DCC43</name>
    <dbReference type="NCBI Taxonomy" id="1231377"/>
    <lineage>
        <taxon>Bacteria</taxon>
        <taxon>Bacillati</taxon>
        <taxon>Bacillota</taxon>
        <taxon>Bacilli</taxon>
        <taxon>Lactobacillales</taxon>
        <taxon>Streptococcaceae</taxon>
        <taxon>Lactococcus</taxon>
    </lineage>
</organism>
<keyword evidence="1" id="KW-0812">Transmembrane</keyword>
<evidence type="ECO:0000256" key="1">
    <source>
        <dbReference type="SAM" id="Phobius"/>
    </source>
</evidence>
<keyword evidence="1" id="KW-1133">Transmembrane helix</keyword>
<dbReference type="AlphaFoldDB" id="K2PVF7"/>
<dbReference type="CDD" id="cd09911">
    <property type="entry name" value="Lin0431_like"/>
    <property type="match status" value="1"/>
</dbReference>
<keyword evidence="1" id="KW-0472">Membrane</keyword>
<name>K2PVF7_9LACT</name>
<evidence type="ECO:0000313" key="2">
    <source>
        <dbReference type="EMBL" id="EKF51431.1"/>
    </source>
</evidence>
<gene>
    <name evidence="2" type="ORF">C426_1245</name>
</gene>
<comment type="caution">
    <text evidence="2">The sequence shown here is derived from an EMBL/GenBank/DDBJ whole genome shotgun (WGS) entry which is preliminary data.</text>
</comment>
<dbReference type="eggNOG" id="COG5341">
    <property type="taxonomic scope" value="Bacteria"/>
</dbReference>
<dbReference type="Pfam" id="PF07009">
    <property type="entry name" value="NusG_II"/>
    <property type="match status" value="1"/>
</dbReference>
<feature type="transmembrane region" description="Helical" evidence="1">
    <location>
        <begin position="12"/>
        <end position="31"/>
    </location>
</feature>
<sequence>MKFLKEIKIKALDIVIIIVLFLASFSVFFLLPSNGSGTEAQLRVEGKVIKTFDLHKNQTWTYHSKDGDYNEIQVKDGAIAVVKASCRDQIDVERGFVSKVGDTIVCLPHNLVIKVIGEQENSGVDYSG</sequence>
<dbReference type="Proteomes" id="UP000006787">
    <property type="component" value="Unassembled WGS sequence"/>
</dbReference>
<dbReference type="PATRIC" id="fig|1231377.3.peg.1246"/>
<accession>K2PVF7</accession>
<dbReference type="EMBL" id="AMQS01000014">
    <property type="protein sequence ID" value="EKF51431.1"/>
    <property type="molecule type" value="Genomic_DNA"/>
</dbReference>